<keyword evidence="15" id="KW-1185">Reference proteome</keyword>
<evidence type="ECO:0000256" key="7">
    <source>
        <dbReference type="ARBA" id="ARBA00037909"/>
    </source>
</evidence>
<dbReference type="EMBL" id="JAAARO010000001">
    <property type="protein sequence ID" value="KAF5752738.1"/>
    <property type="molecule type" value="Genomic_DNA"/>
</dbReference>
<name>A0A7J7E2A2_TRIWF</name>
<comment type="caution">
    <text evidence="14">The sequence shown here is derived from an EMBL/GenBank/DDBJ whole genome shotgun (WGS) entry which is preliminary data.</text>
</comment>
<evidence type="ECO:0000259" key="13">
    <source>
        <dbReference type="PROSITE" id="PS51471"/>
    </source>
</evidence>
<dbReference type="FunFam" id="2.60.120.330:FF:000014">
    <property type="entry name" value="Gibberellin 2-beta-dioxygenase 1"/>
    <property type="match status" value="1"/>
</dbReference>
<dbReference type="PROSITE" id="PS51471">
    <property type="entry name" value="FE2OG_OXY"/>
    <property type="match status" value="1"/>
</dbReference>
<proteinExistence type="inferred from homology"/>
<comment type="pathway">
    <text evidence="2">Hormone biosynthesis.</text>
</comment>
<comment type="similarity">
    <text evidence="10">Belongs to the iron/ascorbate-dependent oxidoreductase family. GA2OX subfamily.</text>
</comment>
<dbReference type="Gene3D" id="2.60.120.330">
    <property type="entry name" value="B-lactam Antibiotic, Isopenicillin N Synthase, Chain"/>
    <property type="match status" value="1"/>
</dbReference>
<evidence type="ECO:0000256" key="12">
    <source>
        <dbReference type="RuleBase" id="RU003682"/>
    </source>
</evidence>
<dbReference type="Proteomes" id="UP000593562">
    <property type="component" value="Unassembled WGS sequence"/>
</dbReference>
<organism evidence="14 15">
    <name type="scientific">Tripterygium wilfordii</name>
    <name type="common">Thunder God vine</name>
    <dbReference type="NCBI Taxonomy" id="458696"/>
    <lineage>
        <taxon>Eukaryota</taxon>
        <taxon>Viridiplantae</taxon>
        <taxon>Streptophyta</taxon>
        <taxon>Embryophyta</taxon>
        <taxon>Tracheophyta</taxon>
        <taxon>Spermatophyta</taxon>
        <taxon>Magnoliopsida</taxon>
        <taxon>eudicotyledons</taxon>
        <taxon>Gunneridae</taxon>
        <taxon>Pentapetalae</taxon>
        <taxon>rosids</taxon>
        <taxon>fabids</taxon>
        <taxon>Celastrales</taxon>
        <taxon>Celastraceae</taxon>
        <taxon>Tripterygium</taxon>
    </lineage>
</organism>
<evidence type="ECO:0000313" key="14">
    <source>
        <dbReference type="EMBL" id="KAF5752738.1"/>
    </source>
</evidence>
<dbReference type="InterPro" id="IPR026992">
    <property type="entry name" value="DIOX_N"/>
</dbReference>
<keyword evidence="4 14" id="KW-0223">Dioxygenase</keyword>
<keyword evidence="6 12" id="KW-0408">Iron</keyword>
<evidence type="ECO:0000256" key="5">
    <source>
        <dbReference type="ARBA" id="ARBA00023002"/>
    </source>
</evidence>
<dbReference type="InParanoid" id="A0A7J7E2A2"/>
<gene>
    <name evidence="14" type="ORF">HS088_TW01G00655</name>
</gene>
<comment type="catalytic activity">
    <reaction evidence="8">
        <text>gibberellin A1 + 2-oxoglutarate + O2 = gibberellin A8 + succinate + CO2</text>
        <dbReference type="Rhea" id="RHEA:15005"/>
        <dbReference type="ChEBI" id="CHEBI:15379"/>
        <dbReference type="ChEBI" id="CHEBI:16526"/>
        <dbReference type="ChEBI" id="CHEBI:16810"/>
        <dbReference type="ChEBI" id="CHEBI:30031"/>
        <dbReference type="ChEBI" id="CHEBI:58524"/>
        <dbReference type="ChEBI" id="CHEBI:58594"/>
        <dbReference type="EC" id="1.14.11.13"/>
    </reaction>
</comment>
<dbReference type="OrthoDB" id="288590at2759"/>
<evidence type="ECO:0000256" key="11">
    <source>
        <dbReference type="ARBA" id="ARBA00066708"/>
    </source>
</evidence>
<dbReference type="InterPro" id="IPR005123">
    <property type="entry name" value="Oxoglu/Fe-dep_dioxygenase_dom"/>
</dbReference>
<keyword evidence="5 12" id="KW-0560">Oxidoreductase</keyword>
<evidence type="ECO:0000313" key="15">
    <source>
        <dbReference type="Proteomes" id="UP000593562"/>
    </source>
</evidence>
<sequence length="336" mass="37398">MVVLSQPAVLDPLSLIKTCKPTSVFTGIPEIDLTDPEAKTLLVKACEEFGFFKLVNHGVPLNFMTRLEEQALNFFTLSQSEKDKVGPPDPFGYGSKTIGPNGDVGWIEYLLLNTNPQINSHKTLAIFRANPEIFRSAVEDYISAMKSVGCEVLELIADGLGIEPRNVLSRLLKDEKSDSYFRLNHYPPCPELQALSGRNLVGFGEHTDPQIISVLRSNTTSGLQICLKDGSWVAVPSDPYSLFIIVGDSLQVMTNGRLRSVKHRVLADTKRSRISMIYFGGPPLSEKIAPLASLMEEGEESLYKEFSWSEYKKSAYKSRLADYRLGLFEKPTSIIQ</sequence>
<comment type="cofactor">
    <cofactor evidence="1">
        <name>Fe cation</name>
        <dbReference type="ChEBI" id="CHEBI:24875"/>
    </cofactor>
</comment>
<evidence type="ECO:0000256" key="9">
    <source>
        <dbReference type="ARBA" id="ARBA00055835"/>
    </source>
</evidence>
<dbReference type="GO" id="GO:0045543">
    <property type="term" value="F:gibberellin 2-beta-dioxygenase activity"/>
    <property type="evidence" value="ECO:0007669"/>
    <property type="project" value="UniProtKB-EC"/>
</dbReference>
<comment type="function">
    <text evidence="9">Catalyzes the 2-beta-hydroxylation of several biologically active gibberellins, leading to the homeostatic regulation of their endogenous level. Catabolism of gibberellins (GAs) plays a central role in plant development. Converts GA9/GA20 to GA51/GA29 and GA4/GA1 to GA34/GA8.</text>
</comment>
<evidence type="ECO:0000256" key="10">
    <source>
        <dbReference type="ARBA" id="ARBA00061282"/>
    </source>
</evidence>
<dbReference type="GO" id="GO:0046872">
    <property type="term" value="F:metal ion binding"/>
    <property type="evidence" value="ECO:0007669"/>
    <property type="project" value="UniProtKB-KW"/>
</dbReference>
<feature type="domain" description="Fe2OG dioxygenase" evidence="13">
    <location>
        <begin position="176"/>
        <end position="282"/>
    </location>
</feature>
<keyword evidence="3 12" id="KW-0479">Metal-binding</keyword>
<evidence type="ECO:0000256" key="1">
    <source>
        <dbReference type="ARBA" id="ARBA00001962"/>
    </source>
</evidence>
<accession>A0A7J7E2A2</accession>
<reference evidence="14 15" key="1">
    <citation type="journal article" date="2020" name="Nat. Commun.">
        <title>Genome of Tripterygium wilfordii and identification of cytochrome P450 involved in triptolide biosynthesis.</title>
        <authorList>
            <person name="Tu L."/>
            <person name="Su P."/>
            <person name="Zhang Z."/>
            <person name="Gao L."/>
            <person name="Wang J."/>
            <person name="Hu T."/>
            <person name="Zhou J."/>
            <person name="Zhang Y."/>
            <person name="Zhao Y."/>
            <person name="Liu Y."/>
            <person name="Song Y."/>
            <person name="Tong Y."/>
            <person name="Lu Y."/>
            <person name="Yang J."/>
            <person name="Xu C."/>
            <person name="Jia M."/>
            <person name="Peters R.J."/>
            <person name="Huang L."/>
            <person name="Gao W."/>
        </authorList>
    </citation>
    <scope>NUCLEOTIDE SEQUENCE [LARGE SCALE GENOMIC DNA]</scope>
    <source>
        <strain evidence="15">cv. XIE 37</strain>
        <tissue evidence="14">Leaf</tissue>
    </source>
</reference>
<evidence type="ECO:0000256" key="6">
    <source>
        <dbReference type="ARBA" id="ARBA00023004"/>
    </source>
</evidence>
<evidence type="ECO:0000256" key="3">
    <source>
        <dbReference type="ARBA" id="ARBA00022723"/>
    </source>
</evidence>
<dbReference type="EC" id="1.14.11.13" evidence="11"/>
<dbReference type="PANTHER" id="PTHR47990">
    <property type="entry name" value="2-OXOGLUTARATE (2OG) AND FE(II)-DEPENDENT OXYGENASE SUPERFAMILY PROTEIN-RELATED"/>
    <property type="match status" value="1"/>
</dbReference>
<evidence type="ECO:0000256" key="2">
    <source>
        <dbReference type="ARBA" id="ARBA00004972"/>
    </source>
</evidence>
<comment type="pathway">
    <text evidence="7">Plant hormone biosynthesis; gibberellin biosynthesis.</text>
</comment>
<evidence type="ECO:0000256" key="4">
    <source>
        <dbReference type="ARBA" id="ARBA00022964"/>
    </source>
</evidence>
<dbReference type="InterPro" id="IPR044861">
    <property type="entry name" value="IPNS-like_FE2OG_OXY"/>
</dbReference>
<dbReference type="FunCoup" id="A0A7J7E2A2">
    <property type="interactions" value="13"/>
</dbReference>
<dbReference type="Pfam" id="PF14226">
    <property type="entry name" value="DIOX_N"/>
    <property type="match status" value="1"/>
</dbReference>
<evidence type="ECO:0000256" key="8">
    <source>
        <dbReference type="ARBA" id="ARBA00052204"/>
    </source>
</evidence>
<dbReference type="AlphaFoldDB" id="A0A7J7E2A2"/>
<dbReference type="SUPFAM" id="SSF51197">
    <property type="entry name" value="Clavaminate synthase-like"/>
    <property type="match status" value="1"/>
</dbReference>
<dbReference type="Pfam" id="PF03171">
    <property type="entry name" value="2OG-FeII_Oxy"/>
    <property type="match status" value="1"/>
</dbReference>
<dbReference type="InterPro" id="IPR027443">
    <property type="entry name" value="IPNS-like_sf"/>
</dbReference>
<protein>
    <recommendedName>
        <fullName evidence="11">gibberellin 2beta-dioxygenase</fullName>
        <ecNumber evidence="11">1.14.11.13</ecNumber>
    </recommendedName>
</protein>
<dbReference type="InterPro" id="IPR050231">
    <property type="entry name" value="Iron_ascorbate_oxido_reductase"/>
</dbReference>